<feature type="transmembrane region" description="Helical" evidence="1">
    <location>
        <begin position="365"/>
        <end position="386"/>
    </location>
</feature>
<evidence type="ECO:0000313" key="3">
    <source>
        <dbReference type="Proteomes" id="UP000203229"/>
    </source>
</evidence>
<dbReference type="RefSeq" id="WP_094048905.1">
    <property type="nucleotide sequence ID" value="NZ_CP022535.1"/>
</dbReference>
<sequence>MKKVIYEIVFITIMTFLYYLYSSWIQFLKDTEEEDMLYKIFSPFQLLILGSIFTIVYGTIKTILFFNIKNLKEYKKNLRNNILFEFENTIKYLDNLKSNIKKEDIVAIKSCIKDYSSIKYKPIYLNLLIDEITTRILSNHDFSDLLQTCNLVSSNIKNVLHKEQDRLAYNKSENLFELRRVNEYYNNNSWFVISFYLTIHNKDIHSHEYEANKWKITSLYISRFSYFLYPSFFITLSLYALIGGSLYAFDYSLNRFFYGSFGISLFFVSTLLFVSNLIYNKKKYKIKIFWLQLSIYLMFIGFIFLDMFLNVILSPILKESNDWYESELITFLCYLVYIVLSTMLLSYIFTSLLELFEYKSFSTINLILNIIMPIIIFIISAVLNYLSVHNENSNKLYLINFIMIFVYWSVSLLSNKFITK</sequence>
<name>A0A222EPL8_9MOLU</name>
<organism evidence="2 3">
    <name type="scientific">Spiroplasma corruscae</name>
    <dbReference type="NCBI Taxonomy" id="216934"/>
    <lineage>
        <taxon>Bacteria</taxon>
        <taxon>Bacillati</taxon>
        <taxon>Mycoplasmatota</taxon>
        <taxon>Mollicutes</taxon>
        <taxon>Entomoplasmatales</taxon>
        <taxon>Spiroplasmataceae</taxon>
        <taxon>Spiroplasma</taxon>
    </lineage>
</organism>
<evidence type="ECO:0000313" key="2">
    <source>
        <dbReference type="EMBL" id="ASP28301.1"/>
    </source>
</evidence>
<dbReference type="InterPro" id="IPR036259">
    <property type="entry name" value="MFS_trans_sf"/>
</dbReference>
<dbReference type="SUPFAM" id="SSF103473">
    <property type="entry name" value="MFS general substrate transporter"/>
    <property type="match status" value="1"/>
</dbReference>
<dbReference type="KEGG" id="scou:SCORR_v1c05290"/>
<reference evidence="2 3" key="1">
    <citation type="submission" date="2017-07" db="EMBL/GenBank/DDBJ databases">
        <title>Complete genome sequence of Spiroplasma corruscae EC-1 (DSM 19793).</title>
        <authorList>
            <person name="Tsai Y.-M."/>
            <person name="Lo W.-S."/>
            <person name="Kuo C.-H."/>
        </authorList>
    </citation>
    <scope>NUCLEOTIDE SEQUENCE [LARGE SCALE GENOMIC DNA]</scope>
    <source>
        <strain evidence="2 3">EC-1</strain>
    </source>
</reference>
<protein>
    <submittedName>
        <fullName evidence="2">Uncharacterized protein</fullName>
    </submittedName>
</protein>
<gene>
    <name evidence="2" type="ORF">SCORR_v1c05290</name>
</gene>
<feature type="transmembrane region" description="Helical" evidence="1">
    <location>
        <begin position="295"/>
        <end position="317"/>
    </location>
</feature>
<dbReference type="AlphaFoldDB" id="A0A222EPL8"/>
<keyword evidence="1" id="KW-0812">Transmembrane</keyword>
<dbReference type="Proteomes" id="UP000203229">
    <property type="component" value="Chromosome"/>
</dbReference>
<keyword evidence="3" id="KW-1185">Reference proteome</keyword>
<dbReference type="OrthoDB" id="388181at2"/>
<dbReference type="EMBL" id="CP022535">
    <property type="protein sequence ID" value="ASP28301.1"/>
    <property type="molecule type" value="Genomic_DNA"/>
</dbReference>
<feature type="transmembrane region" description="Helical" evidence="1">
    <location>
        <begin position="226"/>
        <end position="249"/>
    </location>
</feature>
<feature type="transmembrane region" description="Helical" evidence="1">
    <location>
        <begin position="329"/>
        <end position="353"/>
    </location>
</feature>
<proteinExistence type="predicted"/>
<feature type="transmembrane region" description="Helical" evidence="1">
    <location>
        <begin position="398"/>
        <end position="418"/>
    </location>
</feature>
<feature type="transmembrane region" description="Helical" evidence="1">
    <location>
        <begin position="44"/>
        <end position="66"/>
    </location>
</feature>
<keyword evidence="1" id="KW-0472">Membrane</keyword>
<feature type="transmembrane region" description="Helical" evidence="1">
    <location>
        <begin position="5"/>
        <end position="24"/>
    </location>
</feature>
<feature type="transmembrane region" description="Helical" evidence="1">
    <location>
        <begin position="255"/>
        <end position="274"/>
    </location>
</feature>
<keyword evidence="1" id="KW-1133">Transmembrane helix</keyword>
<evidence type="ECO:0000256" key="1">
    <source>
        <dbReference type="SAM" id="Phobius"/>
    </source>
</evidence>
<accession>A0A222EPL8</accession>